<comment type="caution">
    <text evidence="2">The sequence shown here is derived from an EMBL/GenBank/DDBJ whole genome shotgun (WGS) entry which is preliminary data.</text>
</comment>
<proteinExistence type="predicted"/>
<keyword evidence="2" id="KW-0808">Transferase</keyword>
<evidence type="ECO:0000313" key="3">
    <source>
        <dbReference type="Proteomes" id="UP000294593"/>
    </source>
</evidence>
<dbReference type="Proteomes" id="UP000294593">
    <property type="component" value="Unassembled WGS sequence"/>
</dbReference>
<gene>
    <name evidence="2" type="ORF">EV672_101545</name>
</gene>
<accession>A0A4V3CX07</accession>
<dbReference type="RefSeq" id="WP_133606011.1">
    <property type="nucleotide sequence ID" value="NZ_SNXW01000001.1"/>
</dbReference>
<feature type="region of interest" description="Disordered" evidence="1">
    <location>
        <begin position="226"/>
        <end position="256"/>
    </location>
</feature>
<dbReference type="PANTHER" id="PTHR38043">
    <property type="entry name" value="PROTEIN HEMX"/>
    <property type="match status" value="1"/>
</dbReference>
<name>A0A4V3CX07_9BURK</name>
<organism evidence="2 3">
    <name type="scientific">Aquabacterium commune</name>
    <dbReference type="NCBI Taxonomy" id="70586"/>
    <lineage>
        <taxon>Bacteria</taxon>
        <taxon>Pseudomonadati</taxon>
        <taxon>Pseudomonadota</taxon>
        <taxon>Betaproteobacteria</taxon>
        <taxon>Burkholderiales</taxon>
        <taxon>Aquabacterium</taxon>
    </lineage>
</organism>
<evidence type="ECO:0000313" key="2">
    <source>
        <dbReference type="EMBL" id="TDP88398.1"/>
    </source>
</evidence>
<reference evidence="2 3" key="1">
    <citation type="submission" date="2019-03" db="EMBL/GenBank/DDBJ databases">
        <title>Genomic Encyclopedia of Type Strains, Phase IV (KMG-IV): sequencing the most valuable type-strain genomes for metagenomic binning, comparative biology and taxonomic classification.</title>
        <authorList>
            <person name="Goeker M."/>
        </authorList>
    </citation>
    <scope>NUCLEOTIDE SEQUENCE [LARGE SCALE GENOMIC DNA]</scope>
    <source>
        <strain evidence="2 3">DSM 11901</strain>
    </source>
</reference>
<dbReference type="OrthoDB" id="9787650at2"/>
<evidence type="ECO:0000256" key="1">
    <source>
        <dbReference type="SAM" id="MobiDB-lite"/>
    </source>
</evidence>
<dbReference type="PANTHER" id="PTHR38043:SF1">
    <property type="entry name" value="PROTEIN HEMX"/>
    <property type="match status" value="1"/>
</dbReference>
<dbReference type="Pfam" id="PF04375">
    <property type="entry name" value="HemX"/>
    <property type="match status" value="1"/>
</dbReference>
<dbReference type="InterPro" id="IPR007470">
    <property type="entry name" value="HemX"/>
</dbReference>
<dbReference type="GO" id="GO:0032259">
    <property type="term" value="P:methylation"/>
    <property type="evidence" value="ECO:0007669"/>
    <property type="project" value="UniProtKB-KW"/>
</dbReference>
<protein>
    <submittedName>
        <fullName evidence="2">Uroporphyrin-3 C-methyltransferase</fullName>
    </submittedName>
</protein>
<sequence>MSELPSPISAVPLAHEATAQAPEATPDAFLQQGPGWVRLAVLVLSLAAGGAGWLAWQTHKRVQGLEQELVRRQQDSQGQATEARVAARQAQELAREAAARVTLLDTRLSEVALQRSQVEDLIKTLNVSRDENLVYDLEAGLRVASQQAALTGSAEPLVTALQSADERLTRAKQPRLDNVRRAVAKDLDRVRATRVADINALTIRLDEAVRLVDEIPLINQPEAAGKLPAAAPSQTSNGKASRNASGPGNGISGVAPSDDSWRNTVLSWTRGAAESVWSETRSLVRVTRIAQPEGMLIAPDQAFFLRENVKLRLLNARLALLSRQTAQAAADLRLVERTLPRYFEAQSRKTQLLQSMVSDVIAQSQQTAVPRPDDTLAALAAVAGGR</sequence>
<keyword evidence="3" id="KW-1185">Reference proteome</keyword>
<dbReference type="AlphaFoldDB" id="A0A4V3CX07"/>
<feature type="compositionally biased region" description="Polar residues" evidence="1">
    <location>
        <begin position="232"/>
        <end position="246"/>
    </location>
</feature>
<keyword evidence="2" id="KW-0489">Methyltransferase</keyword>
<dbReference type="GO" id="GO:0008168">
    <property type="term" value="F:methyltransferase activity"/>
    <property type="evidence" value="ECO:0007669"/>
    <property type="project" value="UniProtKB-KW"/>
</dbReference>
<dbReference type="EMBL" id="SNXW01000001">
    <property type="protein sequence ID" value="TDP88398.1"/>
    <property type="molecule type" value="Genomic_DNA"/>
</dbReference>